<reference evidence="1 2" key="1">
    <citation type="journal article" date="2015" name="Genome Announc.">
        <title>Draft Genome Sequence of Vibrio owensii Strain SH-14, Which Causes Shrimp Acute Hepatopancreatic Necrosis Disease.</title>
        <authorList>
            <person name="Liu L."/>
            <person name="Xiao J."/>
            <person name="Xia X."/>
            <person name="Pan Y."/>
            <person name="Yan S."/>
            <person name="Wang Y."/>
        </authorList>
    </citation>
    <scope>NUCLEOTIDE SEQUENCE [LARGE SCALE GENOMIC DNA]</scope>
    <source>
        <strain evidence="1 2">SH14</strain>
    </source>
</reference>
<accession>A0AAP9KA73</accession>
<proteinExistence type="predicted"/>
<gene>
    <name evidence="1" type="ORF">APZ19_09190</name>
</gene>
<dbReference type="RefSeq" id="WP_054823669.1">
    <property type="nucleotide sequence ID" value="NZ_CP045859.1"/>
</dbReference>
<evidence type="ECO:0000313" key="2">
    <source>
        <dbReference type="Proteomes" id="UP000390336"/>
    </source>
</evidence>
<dbReference type="AlphaFoldDB" id="A0AAP9KA73"/>
<evidence type="ECO:0000313" key="1">
    <source>
        <dbReference type="EMBL" id="QGH47247.1"/>
    </source>
</evidence>
<sequence>MLLNELKRIWSKPIEQWERSEEGFTRFCASARLNEVTLEDASKLTDLLKNYASHQDKIIVRFYEYEGADSTQLSNTMSAEKFESAH</sequence>
<protein>
    <submittedName>
        <fullName evidence="1">Uncharacterized protein</fullName>
    </submittedName>
</protein>
<name>A0AAP9KA73_9VIBR</name>
<dbReference type="Proteomes" id="UP000390336">
    <property type="component" value="Chromosome 1"/>
</dbReference>
<dbReference type="EMBL" id="CP045859">
    <property type="protein sequence ID" value="QGH47247.1"/>
    <property type="molecule type" value="Genomic_DNA"/>
</dbReference>
<organism evidence="1 2">
    <name type="scientific">Vibrio owensii</name>
    <dbReference type="NCBI Taxonomy" id="696485"/>
    <lineage>
        <taxon>Bacteria</taxon>
        <taxon>Pseudomonadati</taxon>
        <taxon>Pseudomonadota</taxon>
        <taxon>Gammaproteobacteria</taxon>
        <taxon>Vibrionales</taxon>
        <taxon>Vibrionaceae</taxon>
        <taxon>Vibrio</taxon>
    </lineage>
</organism>